<keyword evidence="3 6" id="KW-0479">Metal-binding</keyword>
<dbReference type="SUPFAM" id="SSF46626">
    <property type="entry name" value="Cytochrome c"/>
    <property type="match status" value="1"/>
</dbReference>
<organism evidence="7 8">
    <name type="scientific">Bergeyella cardium</name>
    <dbReference type="NCBI Taxonomy" id="1585976"/>
    <lineage>
        <taxon>Bacteria</taxon>
        <taxon>Pseudomonadati</taxon>
        <taxon>Bacteroidota</taxon>
        <taxon>Flavobacteriia</taxon>
        <taxon>Flavobacteriales</taxon>
        <taxon>Weeksellaceae</taxon>
        <taxon>Bergeyella</taxon>
    </lineage>
</organism>
<name>A0A6P1QS73_9FLAO</name>
<dbReference type="OrthoDB" id="9814063at2"/>
<dbReference type="AlphaFoldDB" id="A0A6P1QS73"/>
<dbReference type="RefSeq" id="WP_120488787.1">
    <property type="nucleotide sequence ID" value="NZ_CP029149.1"/>
</dbReference>
<sequence length="135" mass="14349">MKRLFLTICVLSIAVISCSKKEEASQPEPETNVMLEEPTASTAGDSGAADTPEAKGQKLLEGMDCVGCHKVDAKLVGPSLQEVADKYTEADIDKLAKKIIDGGSGSWGDIPMTPHAGLSDENAKLMVQYILSLKK</sequence>
<dbReference type="EMBL" id="CP029149">
    <property type="protein sequence ID" value="QHN64515.1"/>
    <property type="molecule type" value="Genomic_DNA"/>
</dbReference>
<dbReference type="InterPro" id="IPR002324">
    <property type="entry name" value="Cyt_c_ID"/>
</dbReference>
<evidence type="ECO:0000256" key="2">
    <source>
        <dbReference type="ARBA" id="ARBA00022617"/>
    </source>
</evidence>
<dbReference type="Pfam" id="PF00034">
    <property type="entry name" value="Cytochrom_C"/>
    <property type="match status" value="1"/>
</dbReference>
<evidence type="ECO:0000256" key="5">
    <source>
        <dbReference type="ARBA" id="ARBA00023004"/>
    </source>
</evidence>
<evidence type="ECO:0000313" key="7">
    <source>
        <dbReference type="EMBL" id="QHN64515.1"/>
    </source>
</evidence>
<protein>
    <submittedName>
        <fullName evidence="7">C-type cytochrome</fullName>
    </submittedName>
</protein>
<keyword evidence="4" id="KW-0249">Electron transport</keyword>
<evidence type="ECO:0000313" key="8">
    <source>
        <dbReference type="Proteomes" id="UP000464318"/>
    </source>
</evidence>
<feature type="binding site" description="covalent" evidence="6">
    <location>
        <position position="65"/>
    </location>
    <ligand>
        <name>heme c</name>
        <dbReference type="ChEBI" id="CHEBI:61717"/>
    </ligand>
</feature>
<accession>A0A6P1QS73</accession>
<dbReference type="KEGG" id="bcad:DBX24_00725"/>
<evidence type="ECO:0000256" key="4">
    <source>
        <dbReference type="ARBA" id="ARBA00022982"/>
    </source>
</evidence>
<dbReference type="GO" id="GO:0020037">
    <property type="term" value="F:heme binding"/>
    <property type="evidence" value="ECO:0007669"/>
    <property type="project" value="InterPro"/>
</dbReference>
<comment type="PTM">
    <text evidence="6">Binds 1 heme c group covalently per subunit.</text>
</comment>
<dbReference type="InterPro" id="IPR036909">
    <property type="entry name" value="Cyt_c-like_dom_sf"/>
</dbReference>
<evidence type="ECO:0000256" key="6">
    <source>
        <dbReference type="PIRSR" id="PIRSR602324-1"/>
    </source>
</evidence>
<feature type="binding site" description="covalent" evidence="6">
    <location>
        <position position="112"/>
    </location>
    <ligand>
        <name>heme c</name>
        <dbReference type="ChEBI" id="CHEBI:61717"/>
    </ligand>
</feature>
<dbReference type="InterPro" id="IPR009056">
    <property type="entry name" value="Cyt_c-like_dom"/>
</dbReference>
<evidence type="ECO:0000256" key="1">
    <source>
        <dbReference type="ARBA" id="ARBA00022448"/>
    </source>
</evidence>
<dbReference type="PRINTS" id="PR00606">
    <property type="entry name" value="CYTCHROMECID"/>
</dbReference>
<keyword evidence="2 6" id="KW-0349">Heme</keyword>
<dbReference type="GO" id="GO:0005506">
    <property type="term" value="F:iron ion binding"/>
    <property type="evidence" value="ECO:0007669"/>
    <property type="project" value="InterPro"/>
</dbReference>
<keyword evidence="5 6" id="KW-0408">Iron</keyword>
<keyword evidence="1" id="KW-0813">Transport</keyword>
<reference evidence="7 8" key="1">
    <citation type="submission" date="2018-04" db="EMBL/GenBank/DDBJ databases">
        <title>Characteristic and Complete Genome Sequencing of A Novel Member of Infective Endocarditis Causative Bacteria: Bergeyella cardium QL-PH.</title>
        <authorList>
            <person name="Pan H."/>
            <person name="Sun E."/>
            <person name="Zhang Y."/>
        </authorList>
    </citation>
    <scope>NUCLEOTIDE SEQUENCE [LARGE SCALE GENOMIC DNA]</scope>
    <source>
        <strain evidence="7 8">HPQL</strain>
    </source>
</reference>
<feature type="binding site" description="covalent" evidence="6">
    <location>
        <position position="69"/>
    </location>
    <ligand>
        <name>heme c</name>
        <dbReference type="ChEBI" id="CHEBI:61717"/>
    </ligand>
</feature>
<dbReference type="GO" id="GO:0009055">
    <property type="term" value="F:electron transfer activity"/>
    <property type="evidence" value="ECO:0007669"/>
    <property type="project" value="InterPro"/>
</dbReference>
<dbReference type="PROSITE" id="PS51257">
    <property type="entry name" value="PROKAR_LIPOPROTEIN"/>
    <property type="match status" value="1"/>
</dbReference>
<dbReference type="PROSITE" id="PS51007">
    <property type="entry name" value="CYTC"/>
    <property type="match status" value="1"/>
</dbReference>
<dbReference type="Gene3D" id="1.10.760.10">
    <property type="entry name" value="Cytochrome c-like domain"/>
    <property type="match status" value="1"/>
</dbReference>
<proteinExistence type="predicted"/>
<gene>
    <name evidence="7" type="ORF">DBX24_00725</name>
</gene>
<keyword evidence="8" id="KW-1185">Reference proteome</keyword>
<evidence type="ECO:0000256" key="3">
    <source>
        <dbReference type="ARBA" id="ARBA00022723"/>
    </source>
</evidence>
<dbReference type="Proteomes" id="UP000464318">
    <property type="component" value="Chromosome"/>
</dbReference>